<feature type="region of interest" description="Disordered" evidence="1">
    <location>
        <begin position="150"/>
        <end position="174"/>
    </location>
</feature>
<feature type="region of interest" description="Disordered" evidence="1">
    <location>
        <begin position="61"/>
        <end position="82"/>
    </location>
</feature>
<protein>
    <submittedName>
        <fullName evidence="2">Uncharacterized protein</fullName>
    </submittedName>
</protein>
<keyword evidence="3" id="KW-1185">Reference proteome</keyword>
<sequence length="412" mass="44664">MSIASTPNLMYTSQDESKHSSMMQVSLKDKQVTSKSLTPLPTSGAAAKGVHFCPVVSEVSWRDSFSDEEEPQDDRDEDDTDEEMERALVALEQGEDVMCAPRKHNLMLQKIQIGVPVGPGSSERERVVMDLGPVTPTSTESHVVSEPVTVQANKTSSPAAPMETTRGNAKKSGRFGGFFQRFSLRRLSGRVVGGNNGSSKKQKEDKKKVEVKVGKKQEAEYEDVTIIPLHPPPSEDNNKPVPDVVVSSKPPLPPLPPRSVGGVNKRTPSPRRRPDADEPAPPNSVSGLQQLEDSTTMSHIDPRAAGRRPPLGLLETDLDTDVSTVRPHQDAAPGNKKARSLLNLQQRPAMLLQPPPGGSNRPITPADSRAKSMEFLLDKENQAAVQVGSADISTPPPLIIYLVSEVELQLLS</sequence>
<evidence type="ECO:0000256" key="1">
    <source>
        <dbReference type="SAM" id="MobiDB-lite"/>
    </source>
</evidence>
<feature type="compositionally biased region" description="Polar residues" evidence="1">
    <location>
        <begin position="283"/>
        <end position="298"/>
    </location>
</feature>
<feature type="compositionally biased region" description="Basic and acidic residues" evidence="1">
    <location>
        <begin position="201"/>
        <end position="219"/>
    </location>
</feature>
<feature type="compositionally biased region" description="Acidic residues" evidence="1">
    <location>
        <begin position="66"/>
        <end position="82"/>
    </location>
</feature>
<feature type="compositionally biased region" description="Polar residues" evidence="1">
    <location>
        <begin position="1"/>
        <end position="24"/>
    </location>
</feature>
<evidence type="ECO:0000313" key="3">
    <source>
        <dbReference type="Proteomes" id="UP001233999"/>
    </source>
</evidence>
<evidence type="ECO:0000313" key="2">
    <source>
        <dbReference type="EMBL" id="KAJ9590078.1"/>
    </source>
</evidence>
<feature type="compositionally biased region" description="Low complexity" evidence="1">
    <location>
        <begin position="239"/>
        <end position="249"/>
    </location>
</feature>
<accession>A0AAD8A272</accession>
<feature type="region of interest" description="Disordered" evidence="1">
    <location>
        <begin position="189"/>
        <end position="314"/>
    </location>
</feature>
<organism evidence="2 3">
    <name type="scientific">Diploptera punctata</name>
    <name type="common">Pacific beetle cockroach</name>
    <dbReference type="NCBI Taxonomy" id="6984"/>
    <lineage>
        <taxon>Eukaryota</taxon>
        <taxon>Metazoa</taxon>
        <taxon>Ecdysozoa</taxon>
        <taxon>Arthropoda</taxon>
        <taxon>Hexapoda</taxon>
        <taxon>Insecta</taxon>
        <taxon>Pterygota</taxon>
        <taxon>Neoptera</taxon>
        <taxon>Polyneoptera</taxon>
        <taxon>Dictyoptera</taxon>
        <taxon>Blattodea</taxon>
        <taxon>Blaberoidea</taxon>
        <taxon>Blaberidae</taxon>
        <taxon>Diplopterinae</taxon>
        <taxon>Diploptera</taxon>
    </lineage>
</organism>
<dbReference type="Proteomes" id="UP001233999">
    <property type="component" value="Unassembled WGS sequence"/>
</dbReference>
<feature type="region of interest" description="Disordered" evidence="1">
    <location>
        <begin position="1"/>
        <end position="48"/>
    </location>
</feature>
<gene>
    <name evidence="2" type="ORF">L9F63_016798</name>
</gene>
<reference evidence="2" key="2">
    <citation type="submission" date="2023-05" db="EMBL/GenBank/DDBJ databases">
        <authorList>
            <person name="Fouks B."/>
        </authorList>
    </citation>
    <scope>NUCLEOTIDE SEQUENCE</scope>
    <source>
        <strain evidence="2">Stay&amp;Tobe</strain>
        <tissue evidence="2">Testes</tissue>
    </source>
</reference>
<proteinExistence type="predicted"/>
<reference evidence="2" key="1">
    <citation type="journal article" date="2023" name="IScience">
        <title>Live-bearing cockroach genome reveals convergent evolutionary mechanisms linked to viviparity in insects and beyond.</title>
        <authorList>
            <person name="Fouks B."/>
            <person name="Harrison M.C."/>
            <person name="Mikhailova A.A."/>
            <person name="Marchal E."/>
            <person name="English S."/>
            <person name="Carruthers M."/>
            <person name="Jennings E.C."/>
            <person name="Chiamaka E.L."/>
            <person name="Frigard R.A."/>
            <person name="Pippel M."/>
            <person name="Attardo G.M."/>
            <person name="Benoit J.B."/>
            <person name="Bornberg-Bauer E."/>
            <person name="Tobe S.S."/>
        </authorList>
    </citation>
    <scope>NUCLEOTIDE SEQUENCE</scope>
    <source>
        <strain evidence="2">Stay&amp;Tobe</strain>
    </source>
</reference>
<dbReference type="EMBL" id="JASPKZ010004567">
    <property type="protein sequence ID" value="KAJ9590078.1"/>
    <property type="molecule type" value="Genomic_DNA"/>
</dbReference>
<comment type="caution">
    <text evidence="2">The sequence shown here is derived from an EMBL/GenBank/DDBJ whole genome shotgun (WGS) entry which is preliminary data.</text>
</comment>
<dbReference type="AlphaFoldDB" id="A0AAD8A272"/>
<name>A0AAD8A272_DIPPU</name>